<comment type="caution">
    <text evidence="2">The sequence shown here is derived from an EMBL/GenBank/DDBJ whole genome shotgun (WGS) entry which is preliminary data.</text>
</comment>
<dbReference type="GO" id="GO:0003964">
    <property type="term" value="F:RNA-directed DNA polymerase activity"/>
    <property type="evidence" value="ECO:0007669"/>
    <property type="project" value="UniProtKB-KW"/>
</dbReference>
<keyword evidence="3" id="KW-1185">Reference proteome</keyword>
<evidence type="ECO:0000259" key="1">
    <source>
        <dbReference type="Pfam" id="PF13966"/>
    </source>
</evidence>
<sequence length="185" mass="22067">MWYDQWSTIGILGEVLSTRNIHNARLSENLKVSEMIVNEQWRWPNSWREQFPMLVNLNVPKLNPQKQDITMWRCANGSLNEFSSRIAWEHISQNYEKVKWCNVVWFSQCNPRMAFVLWMAVKRRLQTQDRVMKCPRPTLVGCFKLNLIVASPKEYNMLSLSPKQCRGFESSFRMDFESIIWWLDG</sequence>
<evidence type="ECO:0000313" key="3">
    <source>
        <dbReference type="Proteomes" id="UP000245207"/>
    </source>
</evidence>
<name>A0A2U1PRA7_ARTAN</name>
<feature type="domain" description="Reverse transcriptase zinc-binding" evidence="1">
    <location>
        <begin position="82"/>
        <end position="135"/>
    </location>
</feature>
<keyword evidence="2" id="KW-0808">Transferase</keyword>
<keyword evidence="2" id="KW-0695">RNA-directed DNA polymerase</keyword>
<gene>
    <name evidence="2" type="ORF">CTI12_AA116760</name>
</gene>
<dbReference type="Proteomes" id="UP000245207">
    <property type="component" value="Unassembled WGS sequence"/>
</dbReference>
<dbReference type="Pfam" id="PF13966">
    <property type="entry name" value="zf-RVT"/>
    <property type="match status" value="1"/>
</dbReference>
<protein>
    <submittedName>
        <fullName evidence="2">Reverse transcriptase zinc-binding domain-containing protein</fullName>
    </submittedName>
</protein>
<dbReference type="InterPro" id="IPR026960">
    <property type="entry name" value="RVT-Znf"/>
</dbReference>
<reference evidence="2 3" key="1">
    <citation type="journal article" date="2018" name="Mol. Plant">
        <title>The genome of Artemisia annua provides insight into the evolution of Asteraceae family and artemisinin biosynthesis.</title>
        <authorList>
            <person name="Shen Q."/>
            <person name="Zhang L."/>
            <person name="Liao Z."/>
            <person name="Wang S."/>
            <person name="Yan T."/>
            <person name="Shi P."/>
            <person name="Liu M."/>
            <person name="Fu X."/>
            <person name="Pan Q."/>
            <person name="Wang Y."/>
            <person name="Lv Z."/>
            <person name="Lu X."/>
            <person name="Zhang F."/>
            <person name="Jiang W."/>
            <person name="Ma Y."/>
            <person name="Chen M."/>
            <person name="Hao X."/>
            <person name="Li L."/>
            <person name="Tang Y."/>
            <person name="Lv G."/>
            <person name="Zhou Y."/>
            <person name="Sun X."/>
            <person name="Brodelius P.E."/>
            <person name="Rose J.K.C."/>
            <person name="Tang K."/>
        </authorList>
    </citation>
    <scope>NUCLEOTIDE SEQUENCE [LARGE SCALE GENOMIC DNA]</scope>
    <source>
        <strain evidence="3">cv. Huhao1</strain>
        <tissue evidence="2">Leaf</tissue>
    </source>
</reference>
<dbReference type="OrthoDB" id="1748554at2759"/>
<dbReference type="EMBL" id="PKPP01000828">
    <property type="protein sequence ID" value="PWA88281.1"/>
    <property type="molecule type" value="Genomic_DNA"/>
</dbReference>
<organism evidence="2 3">
    <name type="scientific">Artemisia annua</name>
    <name type="common">Sweet wormwood</name>
    <dbReference type="NCBI Taxonomy" id="35608"/>
    <lineage>
        <taxon>Eukaryota</taxon>
        <taxon>Viridiplantae</taxon>
        <taxon>Streptophyta</taxon>
        <taxon>Embryophyta</taxon>
        <taxon>Tracheophyta</taxon>
        <taxon>Spermatophyta</taxon>
        <taxon>Magnoliopsida</taxon>
        <taxon>eudicotyledons</taxon>
        <taxon>Gunneridae</taxon>
        <taxon>Pentapetalae</taxon>
        <taxon>asterids</taxon>
        <taxon>campanulids</taxon>
        <taxon>Asterales</taxon>
        <taxon>Asteraceae</taxon>
        <taxon>Asteroideae</taxon>
        <taxon>Anthemideae</taxon>
        <taxon>Artemisiinae</taxon>
        <taxon>Artemisia</taxon>
    </lineage>
</organism>
<keyword evidence="2" id="KW-0548">Nucleotidyltransferase</keyword>
<dbReference type="AlphaFoldDB" id="A0A2U1PRA7"/>
<proteinExistence type="predicted"/>
<accession>A0A2U1PRA7</accession>
<evidence type="ECO:0000313" key="2">
    <source>
        <dbReference type="EMBL" id="PWA88281.1"/>
    </source>
</evidence>
<dbReference type="STRING" id="35608.A0A2U1PRA7"/>